<feature type="domain" description="Mur ligase C-terminal" evidence="9">
    <location>
        <begin position="341"/>
        <end position="458"/>
    </location>
</feature>
<dbReference type="OrthoDB" id="9809796at2"/>
<evidence type="ECO:0000256" key="2">
    <source>
        <dbReference type="ARBA" id="ARBA00004752"/>
    </source>
</evidence>
<dbReference type="AlphaFoldDB" id="A0A060JM82"/>
<feature type="binding site" evidence="7">
    <location>
        <begin position="133"/>
        <end position="139"/>
    </location>
    <ligand>
        <name>ATP</name>
        <dbReference type="ChEBI" id="CHEBI:30616"/>
    </ligand>
</feature>
<dbReference type="PATRIC" id="fig|529884.3.peg.823"/>
<keyword evidence="12" id="KW-1185">Reference proteome</keyword>
<feature type="domain" description="Mur ligase central" evidence="10">
    <location>
        <begin position="131"/>
        <end position="251"/>
    </location>
</feature>
<comment type="pathway">
    <text evidence="2 7 8">Cell wall biogenesis; peptidoglycan biosynthesis.</text>
</comment>
<reference evidence="11 12" key="1">
    <citation type="journal article" date="2014" name="Int. J. Syst. Evol. Microbiol.">
        <title>Rhodoluna lacicola gen. nov., sp. nov., a planktonic freshwater bacterium with stream-lined genome.</title>
        <authorList>
            <person name="Hahn M."/>
            <person name="Schmidt J."/>
            <person name="Taipale S.J."/>
            <person name="Doolittle W.F."/>
            <person name="Koll U."/>
        </authorList>
    </citation>
    <scope>NUCLEOTIDE SEQUENCE [LARGE SCALE GENOMIC DNA]</scope>
    <source>
        <strain evidence="11 12">MWH-Ta8</strain>
    </source>
</reference>
<dbReference type="EMBL" id="CP007490">
    <property type="protein sequence ID" value="AIC47663.1"/>
    <property type="molecule type" value="Genomic_DNA"/>
</dbReference>
<dbReference type="InterPro" id="IPR013221">
    <property type="entry name" value="Mur_ligase_cen"/>
</dbReference>
<dbReference type="InterPro" id="IPR036565">
    <property type="entry name" value="Mur-like_cat_sf"/>
</dbReference>
<comment type="subcellular location">
    <subcellularLocation>
        <location evidence="1 7 8">Cytoplasm</location>
    </subcellularLocation>
</comment>
<comment type="catalytic activity">
    <reaction evidence="7 8">
        <text>UDP-N-acetyl-alpha-D-muramoyl-L-alanine + D-glutamate + ATP = UDP-N-acetyl-alpha-D-muramoyl-L-alanyl-D-glutamate + ADP + phosphate + H(+)</text>
        <dbReference type="Rhea" id="RHEA:16429"/>
        <dbReference type="ChEBI" id="CHEBI:15378"/>
        <dbReference type="ChEBI" id="CHEBI:29986"/>
        <dbReference type="ChEBI" id="CHEBI:30616"/>
        <dbReference type="ChEBI" id="CHEBI:43474"/>
        <dbReference type="ChEBI" id="CHEBI:83898"/>
        <dbReference type="ChEBI" id="CHEBI:83900"/>
        <dbReference type="ChEBI" id="CHEBI:456216"/>
        <dbReference type="EC" id="6.3.2.9"/>
    </reaction>
</comment>
<keyword evidence="7 8" id="KW-0573">Peptidoglycan synthesis</keyword>
<protein>
    <recommendedName>
        <fullName evidence="7 8">UDP-N-acetylmuramoylalanine--D-glutamate ligase</fullName>
        <ecNumber evidence="7 8">6.3.2.9</ecNumber>
    </recommendedName>
    <alternativeName>
        <fullName evidence="7">D-glutamic acid-adding enzyme</fullName>
    </alternativeName>
    <alternativeName>
        <fullName evidence="7">UDP-N-acetylmuramoyl-L-alanyl-D-glutamate synthetase</fullName>
    </alternativeName>
</protein>
<evidence type="ECO:0000256" key="5">
    <source>
        <dbReference type="ARBA" id="ARBA00022741"/>
    </source>
</evidence>
<evidence type="ECO:0000313" key="12">
    <source>
        <dbReference type="Proteomes" id="UP000067708"/>
    </source>
</evidence>
<keyword evidence="3 7" id="KW-0963">Cytoplasm</keyword>
<dbReference type="GO" id="GO:0009252">
    <property type="term" value="P:peptidoglycan biosynthetic process"/>
    <property type="evidence" value="ECO:0007669"/>
    <property type="project" value="UniProtKB-UniRule"/>
</dbReference>
<dbReference type="Pfam" id="PF21799">
    <property type="entry name" value="MurD-like_N"/>
    <property type="match status" value="1"/>
</dbReference>
<dbReference type="Proteomes" id="UP000067708">
    <property type="component" value="Chromosome"/>
</dbReference>
<gene>
    <name evidence="7" type="primary">murD</name>
    <name evidence="11" type="ORF">Rhola_00008610</name>
</gene>
<evidence type="ECO:0000259" key="10">
    <source>
        <dbReference type="Pfam" id="PF08245"/>
    </source>
</evidence>
<dbReference type="GO" id="GO:0071555">
    <property type="term" value="P:cell wall organization"/>
    <property type="evidence" value="ECO:0007669"/>
    <property type="project" value="UniProtKB-KW"/>
</dbReference>
<dbReference type="HOGENOM" id="CLU_032540_0_0_11"/>
<proteinExistence type="inferred from homology"/>
<dbReference type="GO" id="GO:0051301">
    <property type="term" value="P:cell division"/>
    <property type="evidence" value="ECO:0007669"/>
    <property type="project" value="UniProtKB-KW"/>
</dbReference>
<dbReference type="EC" id="6.3.2.9" evidence="7 8"/>
<dbReference type="PANTHER" id="PTHR43692">
    <property type="entry name" value="UDP-N-ACETYLMURAMOYLALANINE--D-GLUTAMATE LIGASE"/>
    <property type="match status" value="1"/>
</dbReference>
<sequence>MKDLEHLHSWNANWRDLRVVVLGLGVTGFSVADSLAELGCKVMVVAETADEELIDILDVIGVEHIVGEDASGVPQGLIEFKPELVVTSPGLKPDHVLIDWAARGSIPIWVDIELAWRLRDKTSKVAEWIAVTGTNGKTTTVQMVEAMIRKGGFRVASCGNIGTPILDAIRDPEGFDVLVVELSSFQLHYVKHIEPFASAVLNLADDHLDWHGSFQAYADAKAKIYENTKFACVYNINDLATEKMVENADVLEGARAIGFTTGLPGRSQVGFVEDLLCDRAFLDDRANSALEIATLEDLSNIGVLTPHLMANAAAATALARSFGIQPAEIRQALIEFRLDAHRIELVGEYGGVRWIDDSKATNPHAASASLNSFERVVWIVGGLLKGVDLSEVIQKYSSRFSTAIVIGKDRQPVLESLAANAPECQIIEISDSDQVMHDAVKAAKNSAKPGDVVLLAPAAASMDQFRDYADRGNQFADQVRIQMEQI</sequence>
<dbReference type="InterPro" id="IPR004101">
    <property type="entry name" value="Mur_ligase_C"/>
</dbReference>
<evidence type="ECO:0000313" key="11">
    <source>
        <dbReference type="EMBL" id="AIC47663.1"/>
    </source>
</evidence>
<comment type="similarity">
    <text evidence="7">Belongs to the MurCDEF family.</text>
</comment>
<dbReference type="GO" id="GO:0005524">
    <property type="term" value="F:ATP binding"/>
    <property type="evidence" value="ECO:0007669"/>
    <property type="project" value="UniProtKB-UniRule"/>
</dbReference>
<keyword evidence="7 8" id="KW-0131">Cell cycle</keyword>
<evidence type="ECO:0000256" key="1">
    <source>
        <dbReference type="ARBA" id="ARBA00004496"/>
    </source>
</evidence>
<keyword evidence="5 7" id="KW-0547">Nucleotide-binding</keyword>
<dbReference type="UniPathway" id="UPA00219"/>
<dbReference type="Pfam" id="PF08245">
    <property type="entry name" value="Mur_ligase_M"/>
    <property type="match status" value="1"/>
</dbReference>
<dbReference type="GO" id="GO:0008360">
    <property type="term" value="P:regulation of cell shape"/>
    <property type="evidence" value="ECO:0007669"/>
    <property type="project" value="UniProtKB-KW"/>
</dbReference>
<keyword evidence="7 8" id="KW-0132">Cell division</keyword>
<dbReference type="Pfam" id="PF02875">
    <property type="entry name" value="Mur_ligase_C"/>
    <property type="match status" value="1"/>
</dbReference>
<dbReference type="Gene3D" id="3.40.1190.10">
    <property type="entry name" value="Mur-like, catalytic domain"/>
    <property type="match status" value="1"/>
</dbReference>
<comment type="function">
    <text evidence="7 8">Cell wall formation. Catalyzes the addition of glutamate to the nucleotide precursor UDP-N-acetylmuramoyl-L-alanine (UMA).</text>
</comment>
<dbReference type="GO" id="GO:0005737">
    <property type="term" value="C:cytoplasm"/>
    <property type="evidence" value="ECO:0007669"/>
    <property type="project" value="UniProtKB-SubCell"/>
</dbReference>
<dbReference type="eggNOG" id="COG0771">
    <property type="taxonomic scope" value="Bacteria"/>
</dbReference>
<name>A0A060JM82_9MICO</name>
<evidence type="ECO:0000256" key="6">
    <source>
        <dbReference type="ARBA" id="ARBA00022840"/>
    </source>
</evidence>
<evidence type="ECO:0000256" key="7">
    <source>
        <dbReference type="HAMAP-Rule" id="MF_00639"/>
    </source>
</evidence>
<keyword evidence="4 7" id="KW-0436">Ligase</keyword>
<evidence type="ECO:0000259" key="9">
    <source>
        <dbReference type="Pfam" id="PF02875"/>
    </source>
</evidence>
<evidence type="ECO:0000256" key="4">
    <source>
        <dbReference type="ARBA" id="ARBA00022598"/>
    </source>
</evidence>
<accession>A0A060JM82</accession>
<dbReference type="InterPro" id="IPR036615">
    <property type="entry name" value="Mur_ligase_C_dom_sf"/>
</dbReference>
<dbReference type="SUPFAM" id="SSF53623">
    <property type="entry name" value="MurD-like peptide ligases, catalytic domain"/>
    <property type="match status" value="1"/>
</dbReference>
<dbReference type="NCBIfam" id="TIGR01087">
    <property type="entry name" value="murD"/>
    <property type="match status" value="1"/>
</dbReference>
<dbReference type="Gene3D" id="3.90.190.20">
    <property type="entry name" value="Mur ligase, C-terminal domain"/>
    <property type="match status" value="1"/>
</dbReference>
<keyword evidence="7 8" id="KW-0961">Cell wall biogenesis/degradation</keyword>
<dbReference type="SUPFAM" id="SSF53244">
    <property type="entry name" value="MurD-like peptide ligases, peptide-binding domain"/>
    <property type="match status" value="1"/>
</dbReference>
<dbReference type="KEGG" id="rla:Rhola_00008610"/>
<dbReference type="Gene3D" id="3.40.50.720">
    <property type="entry name" value="NAD(P)-binding Rossmann-like Domain"/>
    <property type="match status" value="1"/>
</dbReference>
<evidence type="ECO:0000256" key="3">
    <source>
        <dbReference type="ARBA" id="ARBA00022490"/>
    </source>
</evidence>
<organism evidence="11 12">
    <name type="scientific">Rhodoluna lacicola</name>
    <dbReference type="NCBI Taxonomy" id="529884"/>
    <lineage>
        <taxon>Bacteria</taxon>
        <taxon>Bacillati</taxon>
        <taxon>Actinomycetota</taxon>
        <taxon>Actinomycetes</taxon>
        <taxon>Micrococcales</taxon>
        <taxon>Microbacteriaceae</taxon>
        <taxon>Luna cluster</taxon>
        <taxon>Luna-1 subcluster</taxon>
        <taxon>Rhodoluna</taxon>
    </lineage>
</organism>
<keyword evidence="6 7" id="KW-0067">ATP-binding</keyword>
<dbReference type="RefSeq" id="WP_038502582.1">
    <property type="nucleotide sequence ID" value="NZ_CP007490.1"/>
</dbReference>
<dbReference type="HAMAP" id="MF_00639">
    <property type="entry name" value="MurD"/>
    <property type="match status" value="1"/>
</dbReference>
<dbReference type="GO" id="GO:0008764">
    <property type="term" value="F:UDP-N-acetylmuramoylalanine-D-glutamate ligase activity"/>
    <property type="evidence" value="ECO:0007669"/>
    <property type="project" value="UniProtKB-UniRule"/>
</dbReference>
<dbReference type="SUPFAM" id="SSF51984">
    <property type="entry name" value="MurCD N-terminal domain"/>
    <property type="match status" value="1"/>
</dbReference>
<evidence type="ECO:0000256" key="8">
    <source>
        <dbReference type="RuleBase" id="RU003664"/>
    </source>
</evidence>
<keyword evidence="7 8" id="KW-0133">Cell shape</keyword>
<dbReference type="InterPro" id="IPR005762">
    <property type="entry name" value="MurD"/>
</dbReference>
<dbReference type="STRING" id="529884.Rhola_00008610"/>
<dbReference type="PANTHER" id="PTHR43692:SF1">
    <property type="entry name" value="UDP-N-ACETYLMURAMOYLALANINE--D-GLUTAMATE LIGASE"/>
    <property type="match status" value="1"/>
</dbReference>